<dbReference type="InterPro" id="IPR044016">
    <property type="entry name" value="Big_13"/>
</dbReference>
<dbReference type="EMBL" id="FQZC01000001">
    <property type="protein sequence ID" value="SHI72519.1"/>
    <property type="molecule type" value="Genomic_DNA"/>
</dbReference>
<evidence type="ECO:0000256" key="2">
    <source>
        <dbReference type="ARBA" id="ARBA00022737"/>
    </source>
</evidence>
<dbReference type="InterPro" id="IPR028994">
    <property type="entry name" value="Integrin_alpha_N"/>
</dbReference>
<proteinExistence type="predicted"/>
<evidence type="ECO:0000256" key="4">
    <source>
        <dbReference type="ARBA" id="ARBA00023180"/>
    </source>
</evidence>
<dbReference type="Pfam" id="PF19077">
    <property type="entry name" value="Big_13"/>
    <property type="match status" value="1"/>
</dbReference>
<dbReference type="PANTHER" id="PTHR23221:SF7">
    <property type="entry name" value="PHOSPHATIDYLINOSITOL-GLYCAN-SPECIFIC PHOSPHOLIPASE D"/>
    <property type="match status" value="1"/>
</dbReference>
<keyword evidence="8" id="KW-1185">Reference proteome</keyword>
<protein>
    <submittedName>
        <fullName evidence="7">FG-GAP repeat-containing protein</fullName>
    </submittedName>
</protein>
<evidence type="ECO:0000259" key="6">
    <source>
        <dbReference type="Pfam" id="PF19077"/>
    </source>
</evidence>
<dbReference type="Gene3D" id="2.130.10.130">
    <property type="entry name" value="Integrin alpha, N-terminal"/>
    <property type="match status" value="1"/>
</dbReference>
<feature type="domain" description="Bacterial Ig-like" evidence="6">
    <location>
        <begin position="478"/>
        <end position="542"/>
    </location>
</feature>
<evidence type="ECO:0000256" key="1">
    <source>
        <dbReference type="ARBA" id="ARBA00022729"/>
    </source>
</evidence>
<dbReference type="Proteomes" id="UP000184290">
    <property type="component" value="Unassembled WGS sequence"/>
</dbReference>
<evidence type="ECO:0000256" key="3">
    <source>
        <dbReference type="ARBA" id="ARBA00022801"/>
    </source>
</evidence>
<dbReference type="InterPro" id="IPR013517">
    <property type="entry name" value="FG-GAP"/>
</dbReference>
<dbReference type="PRINTS" id="PR01185">
    <property type="entry name" value="INTEGRINA"/>
</dbReference>
<dbReference type="InterPro" id="IPR000413">
    <property type="entry name" value="Integrin_alpha"/>
</dbReference>
<accession>A0ABY1IAA7</accession>
<dbReference type="InterPro" id="IPR013783">
    <property type="entry name" value="Ig-like_fold"/>
</dbReference>
<feature type="region of interest" description="Disordered" evidence="5">
    <location>
        <begin position="220"/>
        <end position="240"/>
    </location>
</feature>
<gene>
    <name evidence="7" type="ORF">SAMN02745911_0968</name>
</gene>
<dbReference type="InterPro" id="IPR013519">
    <property type="entry name" value="Int_alpha_beta-p"/>
</dbReference>
<evidence type="ECO:0000313" key="8">
    <source>
        <dbReference type="Proteomes" id="UP000184290"/>
    </source>
</evidence>
<evidence type="ECO:0000256" key="5">
    <source>
        <dbReference type="SAM" id="MobiDB-lite"/>
    </source>
</evidence>
<dbReference type="PROSITE" id="PS51470">
    <property type="entry name" value="FG_GAP"/>
    <property type="match status" value="3"/>
</dbReference>
<dbReference type="NCBIfam" id="NF033510">
    <property type="entry name" value="Ca_tandemer"/>
    <property type="match status" value="4"/>
</dbReference>
<dbReference type="Gene3D" id="2.60.40.10">
    <property type="entry name" value="Immunoglobulins"/>
    <property type="match status" value="4"/>
</dbReference>
<reference evidence="7 8" key="1">
    <citation type="submission" date="2016-11" db="EMBL/GenBank/DDBJ databases">
        <authorList>
            <person name="Varghese N."/>
            <person name="Submissions S."/>
        </authorList>
    </citation>
    <scope>NUCLEOTIDE SEQUENCE [LARGE SCALE GENOMIC DNA]</scope>
    <source>
        <strain evidence="7 8">DSM 21988</strain>
    </source>
</reference>
<name>A0ABY1IAA7_9HYPH</name>
<dbReference type="Pfam" id="PF01839">
    <property type="entry name" value="FG-GAP"/>
    <property type="match status" value="3"/>
</dbReference>
<dbReference type="PANTHER" id="PTHR23221">
    <property type="entry name" value="GLYCOSYLPHOSPHATIDYLINOSITOL PHOSPHOLIPASE D"/>
    <property type="match status" value="1"/>
</dbReference>
<comment type="caution">
    <text evidence="7">The sequence shown here is derived from an EMBL/GenBank/DDBJ whole genome shotgun (WGS) entry which is preliminary data.</text>
</comment>
<organism evidence="7 8">
    <name type="scientific">Aureimonas altamirensis DSM 21988</name>
    <dbReference type="NCBI Taxonomy" id="1121026"/>
    <lineage>
        <taxon>Bacteria</taxon>
        <taxon>Pseudomonadati</taxon>
        <taxon>Pseudomonadota</taxon>
        <taxon>Alphaproteobacteria</taxon>
        <taxon>Hyphomicrobiales</taxon>
        <taxon>Aurantimonadaceae</taxon>
        <taxon>Aureimonas</taxon>
    </lineage>
</organism>
<keyword evidence="3" id="KW-0378">Hydrolase</keyword>
<dbReference type="SUPFAM" id="SSF69318">
    <property type="entry name" value="Integrin alpha N-terminal domain"/>
    <property type="match status" value="1"/>
</dbReference>
<keyword evidence="1" id="KW-0732">Signal</keyword>
<keyword evidence="2" id="KW-0677">Repeat</keyword>
<sequence length="1055" mass="105065">MAKAAPTTPVADVARAPTYILSDGVSQRVIQPGRRETLQAVAGRRYKLMRMDAAGAKPVADVIAIADGGTQDGHLRLMTGDHTEIVIRDFFKAPDTSIDIPRPEGDTLTLDRTTSPIARGADGSDLLGMAGTRSGLGPLAQEFAGHFDVLSADRFATALAWSGALESAAPAAATTLGGILGSAVASTGPAAVLGSSSVAVGVGALAGVGAVVAGVAGASGSSSSSSTANSNSNTNNTATTDPLAPVIAVETIAGDYRINANEYKAIVGTTDAPGPGLTVSGGTLRVENGNILTVKWAGLEKQVAVVDGKWSVTFPANEIPATDGNYSITVHVKNAAGKEKTEAHELPIDRTASIGIDPATADGVVNASELNSGITLTGTTDFENGRSIVITVGSTKKTVTAESGHWSAAFSKSELPTGSGGAVFLSGTDEAGNEAMVFANLSYDLTASLSIGTIGGDDRLNAADINAGTIVVSGTSSDIEDGRKVTVTWGGVSREATIASNGTWTVSFTAADVPADGVSSITAAATDKAGNSASASHSLTVDRVAPTIAINTIATDDRVNAAEASTDVIITGTTNAVNGATVTVIWNDVSQQGTVTNGAWTVKYGSGQVPGNNSYAITATVNDAAGNQGSAARTIVVAKDPMLQTISATAGYRIDGASAGDNFAYSVSHFGDVNGDGIADILVGSPGDGSGRAYVLFGSTAPTDIQLSGIAAGTGQGFAINGESAGDEAGSMVSYAGDINGDGLSDILLTAPGSDYAGAGGGRAYVVFGKTGSAAVALSSLDPQHGFALAGLSGTGADMTIAPAGDINGDGLTDLIVGAPATSSGVGAAYILFGSTSGGFGQTFFDQVGGSGADTMSDGGVVKSLAGGEGNDVIRLSAASVAYGGAGNDTFEIADQAVITALASSFGNGGNTARLAHIDGGSGIDTLKLTGSGLNLNLGSITNRSAGTAVDGLDRLSSIEIVDITGSGDNTLTLSIHDVLDLAGSNIFNDSNGAGFGGSVPRHQMIVKSDAADHVILSDQADWYSAGTVTWGGTTYTAYLGLDAYAAIYLEHPIV</sequence>
<keyword evidence="4" id="KW-0325">Glycoprotein</keyword>
<dbReference type="PRINTS" id="PR00313">
    <property type="entry name" value="CABNDNGRPT"/>
</dbReference>
<dbReference type="RefSeq" id="WP_060602143.1">
    <property type="nucleotide sequence ID" value="NZ_FQZC01000001.1"/>
</dbReference>
<dbReference type="SMART" id="SM00191">
    <property type="entry name" value="Int_alpha"/>
    <property type="match status" value="3"/>
</dbReference>
<evidence type="ECO:0000313" key="7">
    <source>
        <dbReference type="EMBL" id="SHI72519.1"/>
    </source>
</evidence>